<keyword evidence="2" id="KW-1185">Reference proteome</keyword>
<organism evidence="1 2">
    <name type="scientific">Paradesertivirga mongoliensis</name>
    <dbReference type="NCBI Taxonomy" id="2100740"/>
    <lineage>
        <taxon>Bacteria</taxon>
        <taxon>Pseudomonadati</taxon>
        <taxon>Bacteroidota</taxon>
        <taxon>Sphingobacteriia</taxon>
        <taxon>Sphingobacteriales</taxon>
        <taxon>Sphingobacteriaceae</taxon>
        <taxon>Paradesertivirga</taxon>
    </lineage>
</organism>
<gene>
    <name evidence="1" type="ORF">ACFSJU_13160</name>
</gene>
<accession>A0ABW4ZN86</accession>
<evidence type="ECO:0000313" key="1">
    <source>
        <dbReference type="EMBL" id="MFD2163349.1"/>
    </source>
</evidence>
<dbReference type="RefSeq" id="WP_255901034.1">
    <property type="nucleotide sequence ID" value="NZ_JAFMZO010000002.1"/>
</dbReference>
<protein>
    <submittedName>
        <fullName evidence="1">Contractile injection system tape measure protein</fullName>
    </submittedName>
</protein>
<name>A0ABW4ZN86_9SPHI</name>
<dbReference type="EMBL" id="JBHUHZ010000002">
    <property type="protein sequence ID" value="MFD2163349.1"/>
    <property type="molecule type" value="Genomic_DNA"/>
</dbReference>
<dbReference type="Proteomes" id="UP001597387">
    <property type="component" value="Unassembled WGS sequence"/>
</dbReference>
<evidence type="ECO:0000313" key="2">
    <source>
        <dbReference type="Proteomes" id="UP001597387"/>
    </source>
</evidence>
<comment type="caution">
    <text evidence="1">The sequence shown here is derived from an EMBL/GenBank/DDBJ whole genome shotgun (WGS) entry which is preliminary data.</text>
</comment>
<dbReference type="Pfam" id="PF19268">
    <property type="entry name" value="CIS_TMP"/>
    <property type="match status" value="1"/>
</dbReference>
<reference evidence="2" key="1">
    <citation type="journal article" date="2019" name="Int. J. Syst. Evol. Microbiol.">
        <title>The Global Catalogue of Microorganisms (GCM) 10K type strain sequencing project: providing services to taxonomists for standard genome sequencing and annotation.</title>
        <authorList>
            <consortium name="The Broad Institute Genomics Platform"/>
            <consortium name="The Broad Institute Genome Sequencing Center for Infectious Disease"/>
            <person name="Wu L."/>
            <person name="Ma J."/>
        </authorList>
    </citation>
    <scope>NUCLEOTIDE SEQUENCE [LARGE SCALE GENOMIC DNA]</scope>
    <source>
        <strain evidence="2">KCTC 42217</strain>
    </source>
</reference>
<proteinExistence type="predicted"/>
<sequence length="477" mass="55661">MNFRKENTIQKQVVDFKINAAVDGFRFQSELEVLCRDDLKRALESLFEKYAFTDEVICLDAVFAEVEFISIEELKSSFSEKIVRELEKALVLKVSDAAKVSEITHTSLAHSLVKMLVFYLREGFFPWWSSVKTLQDWQEFVNVLCSGEVKPADWSPIFLTLREKRARKRLREVFTQQQIWKLIPRITTTSAESFERDLDTFLAAIQIQDKRQTFNDQYHDTLWFAIAEVNGLPSFRKRFADLLLKEIKQTHINLLQTIAPNRIETAELKERFIREREKNISPDKPRMPEVYFESQKQDENELFDEESEMTAIERSGEAIYIANSGLVLVAAFLPMFFKDLALLKDDVLDSDKAIAVLQYIVKGLDAYEEFETVLPKILCGLELSQPIIKTKISKMEKAKANDLLESVIEHWTVLKNTSVEGLRMSFLQREGRLSFQNNEWKLKVKQEAYDMLLSHLPWNISMIKLPWMKCLLNVEWA</sequence>
<dbReference type="InterPro" id="IPR045538">
    <property type="entry name" value="CIS_TMP"/>
</dbReference>